<dbReference type="InterPro" id="IPR015424">
    <property type="entry name" value="PyrdxlP-dep_Trfase"/>
</dbReference>
<dbReference type="Proteomes" id="UP001597337">
    <property type="component" value="Unassembled WGS sequence"/>
</dbReference>
<evidence type="ECO:0000256" key="9">
    <source>
        <dbReference type="HAMAP-Rule" id="MF_01693"/>
    </source>
</evidence>
<comment type="caution">
    <text evidence="11">The sequence shown here is derived from an EMBL/GenBank/DDBJ whole genome shotgun (WGS) entry which is preliminary data.</text>
</comment>
<evidence type="ECO:0000256" key="1">
    <source>
        <dbReference type="ARBA" id="ARBA00001933"/>
    </source>
</evidence>
<sequence length="402" mass="43496">MEMPSREHRPDAGLREQLDQLAAAHRYRRRRVLDGPQQPRSRLDGRPMLSFCSNDYLGLANHPEVIRALQRGAEDWGVGSGAAHLVNGHSRAHHALEEELAAFTGRPRALLFSTGYMANLGIISALAGRGDKVLQDRLNHASLLDGAQLSRANLRRYPHADAAGLERLLDDSGARLIATDGVFSMDGDLAPLPELVPIARRAGAWLLVDDAHGLGVLGRGGRGSFDHFGLVPDDDCILMGTLGKAFGTFGAFVAGSEDLIETLIQRARSYVFTTASPPAVAEATRTSLAIAEREDWRRERLHALIARFRHGAEQLGLPIMASPTPIQPLMAGSEAQALAWSRALEEAGILVGAIRPPTVPEGTARLRITLSATHRDEDLDRLLDALGRLPASTPSTKDDHLD</sequence>
<dbReference type="HAMAP" id="MF_01693">
    <property type="entry name" value="BioF_aminotrans_2"/>
    <property type="match status" value="1"/>
</dbReference>
<evidence type="ECO:0000256" key="4">
    <source>
        <dbReference type="ARBA" id="ARBA00011738"/>
    </source>
</evidence>
<dbReference type="InterPro" id="IPR050087">
    <property type="entry name" value="AON_synthase_class-II"/>
</dbReference>
<evidence type="ECO:0000256" key="8">
    <source>
        <dbReference type="ARBA" id="ARBA00047715"/>
    </source>
</evidence>
<evidence type="ECO:0000256" key="6">
    <source>
        <dbReference type="ARBA" id="ARBA00022756"/>
    </source>
</evidence>
<dbReference type="InterPro" id="IPR022834">
    <property type="entry name" value="AONS_Proteobacteria"/>
</dbReference>
<dbReference type="GO" id="GO:0008710">
    <property type="term" value="F:8-amino-7-oxononanoate synthase activity"/>
    <property type="evidence" value="ECO:0007669"/>
    <property type="project" value="UniProtKB-EC"/>
</dbReference>
<keyword evidence="5 9" id="KW-0808">Transferase</keyword>
<dbReference type="InterPro" id="IPR015421">
    <property type="entry name" value="PyrdxlP-dep_Trfase_major"/>
</dbReference>
<feature type="binding site" evidence="9">
    <location>
        <position position="241"/>
    </location>
    <ligand>
        <name>pyridoxal 5'-phosphate</name>
        <dbReference type="ChEBI" id="CHEBI:597326"/>
    </ligand>
</feature>
<dbReference type="Gene3D" id="3.90.1150.10">
    <property type="entry name" value="Aspartate Aminotransferase, domain 1"/>
    <property type="match status" value="1"/>
</dbReference>
<dbReference type="PANTHER" id="PTHR13693">
    <property type="entry name" value="CLASS II AMINOTRANSFERASE/8-AMINO-7-OXONONANOATE SYNTHASE"/>
    <property type="match status" value="1"/>
</dbReference>
<accession>A0ABW4Y7A9</accession>
<feature type="binding site" evidence="9">
    <location>
        <position position="140"/>
    </location>
    <ligand>
        <name>substrate</name>
    </ligand>
</feature>
<feature type="binding site" evidence="9">
    <location>
        <position position="358"/>
    </location>
    <ligand>
        <name>substrate</name>
    </ligand>
</feature>
<dbReference type="EMBL" id="JBHUHX010000006">
    <property type="protein sequence ID" value="MFD2110828.1"/>
    <property type="molecule type" value="Genomic_DNA"/>
</dbReference>
<dbReference type="PANTHER" id="PTHR13693:SF100">
    <property type="entry name" value="8-AMINO-7-OXONONANOATE SYNTHASE"/>
    <property type="match status" value="1"/>
</dbReference>
<gene>
    <name evidence="9 11" type="primary">bioF</name>
    <name evidence="11" type="ORF">ACFSJC_03115</name>
</gene>
<dbReference type="NCBIfam" id="TIGR00858">
    <property type="entry name" value="bioF"/>
    <property type="match status" value="1"/>
</dbReference>
<feature type="binding site" evidence="9">
    <location>
        <position position="184"/>
    </location>
    <ligand>
        <name>pyridoxal 5'-phosphate</name>
        <dbReference type="ChEBI" id="CHEBI:597326"/>
    </ligand>
</feature>
<comment type="cofactor">
    <cofactor evidence="1 9">
        <name>pyridoxal 5'-phosphate</name>
        <dbReference type="ChEBI" id="CHEBI:597326"/>
    </cofactor>
</comment>
<reference evidence="12" key="1">
    <citation type="journal article" date="2019" name="Int. J. Syst. Evol. Microbiol.">
        <title>The Global Catalogue of Microorganisms (GCM) 10K type strain sequencing project: providing services to taxonomists for standard genome sequencing and annotation.</title>
        <authorList>
            <consortium name="The Broad Institute Genomics Platform"/>
            <consortium name="The Broad Institute Genome Sequencing Center for Infectious Disease"/>
            <person name="Wu L."/>
            <person name="Ma J."/>
        </authorList>
    </citation>
    <scope>NUCLEOTIDE SEQUENCE [LARGE SCALE GENOMIC DNA]</scope>
    <source>
        <strain evidence="12">KACC 12597</strain>
    </source>
</reference>
<comment type="similarity">
    <text evidence="3 9">Belongs to the class-II pyridoxal-phosphate-dependent aminotransferase family. BioF subfamily.</text>
</comment>
<evidence type="ECO:0000259" key="10">
    <source>
        <dbReference type="Pfam" id="PF00155"/>
    </source>
</evidence>
<evidence type="ECO:0000256" key="2">
    <source>
        <dbReference type="ARBA" id="ARBA00004746"/>
    </source>
</evidence>
<evidence type="ECO:0000313" key="12">
    <source>
        <dbReference type="Proteomes" id="UP001597337"/>
    </source>
</evidence>
<comment type="function">
    <text evidence="9">Catalyzes the decarboxylative condensation of pimeloyl-[acyl-carrier protein] and L-alanine to produce 8-amino-7-oxononanoate (AON), [acyl-carrier protein], and carbon dioxide.</text>
</comment>
<dbReference type="InterPro" id="IPR004723">
    <property type="entry name" value="AONS_Archaea/Proteobacteria"/>
</dbReference>
<keyword evidence="6 9" id="KW-0093">Biotin biosynthesis</keyword>
<dbReference type="Gene3D" id="3.40.640.10">
    <property type="entry name" value="Type I PLP-dependent aspartate aminotransferase-like (Major domain)"/>
    <property type="match status" value="1"/>
</dbReference>
<comment type="pathway">
    <text evidence="2 9">Cofactor biosynthesis; biotin biosynthesis.</text>
</comment>
<protein>
    <recommendedName>
        <fullName evidence="9">8-amino-7-oxononanoate synthase</fullName>
        <shortName evidence="9">AONS</shortName>
        <ecNumber evidence="9">2.3.1.47</ecNumber>
    </recommendedName>
    <alternativeName>
        <fullName evidence="9">7-keto-8-amino-pelargonic acid synthase</fullName>
        <shortName evidence="9">7-KAP synthase</shortName>
        <shortName evidence="9">KAPA synthase</shortName>
    </alternativeName>
    <alternativeName>
        <fullName evidence="9">8-amino-7-ketopelargonate synthase</fullName>
    </alternativeName>
</protein>
<evidence type="ECO:0000313" key="11">
    <source>
        <dbReference type="EMBL" id="MFD2110828.1"/>
    </source>
</evidence>
<keyword evidence="7 9" id="KW-0663">Pyridoxal phosphate</keyword>
<dbReference type="CDD" id="cd06454">
    <property type="entry name" value="KBL_like"/>
    <property type="match status" value="1"/>
</dbReference>
<dbReference type="SUPFAM" id="SSF53383">
    <property type="entry name" value="PLP-dependent transferases"/>
    <property type="match status" value="1"/>
</dbReference>
<keyword evidence="12" id="KW-1185">Reference proteome</keyword>
<organism evidence="11 12">
    <name type="scientific">Thiorhodococcus fuscus</name>
    <dbReference type="NCBI Taxonomy" id="527200"/>
    <lineage>
        <taxon>Bacteria</taxon>
        <taxon>Pseudomonadati</taxon>
        <taxon>Pseudomonadota</taxon>
        <taxon>Gammaproteobacteria</taxon>
        <taxon>Chromatiales</taxon>
        <taxon>Chromatiaceae</taxon>
        <taxon>Thiorhodococcus</taxon>
    </lineage>
</organism>
<feature type="binding site" evidence="9">
    <location>
        <position position="28"/>
    </location>
    <ligand>
        <name>substrate</name>
    </ligand>
</feature>
<dbReference type="InterPro" id="IPR001917">
    <property type="entry name" value="Aminotrans_II_pyridoxalP_BS"/>
</dbReference>
<keyword evidence="11" id="KW-0012">Acyltransferase</keyword>
<name>A0ABW4Y7A9_9GAMM</name>
<dbReference type="Pfam" id="PF00155">
    <property type="entry name" value="Aminotran_1_2"/>
    <property type="match status" value="1"/>
</dbReference>
<dbReference type="RefSeq" id="WP_386023097.1">
    <property type="nucleotide sequence ID" value="NZ_JBHUHX010000006.1"/>
</dbReference>
<dbReference type="EC" id="2.3.1.47" evidence="9"/>
<feature type="binding site" evidence="9">
    <location>
        <begin position="115"/>
        <end position="116"/>
    </location>
    <ligand>
        <name>pyridoxal 5'-phosphate</name>
        <dbReference type="ChEBI" id="CHEBI:597326"/>
    </ligand>
</feature>
<comment type="subunit">
    <text evidence="4 9">Homodimer.</text>
</comment>
<evidence type="ECO:0000256" key="3">
    <source>
        <dbReference type="ARBA" id="ARBA00010008"/>
    </source>
</evidence>
<dbReference type="InterPro" id="IPR015422">
    <property type="entry name" value="PyrdxlP-dep_Trfase_small"/>
</dbReference>
<feature type="domain" description="Aminotransferase class I/classII large" evidence="10">
    <location>
        <begin position="47"/>
        <end position="386"/>
    </location>
</feature>
<evidence type="ECO:0000256" key="5">
    <source>
        <dbReference type="ARBA" id="ARBA00022679"/>
    </source>
</evidence>
<evidence type="ECO:0000256" key="7">
    <source>
        <dbReference type="ARBA" id="ARBA00022898"/>
    </source>
</evidence>
<comment type="catalytic activity">
    <reaction evidence="8 9">
        <text>6-carboxyhexanoyl-[ACP] + L-alanine + H(+) = (8S)-8-amino-7-oxononanoate + holo-[ACP] + CO2</text>
        <dbReference type="Rhea" id="RHEA:42288"/>
        <dbReference type="Rhea" id="RHEA-COMP:9685"/>
        <dbReference type="Rhea" id="RHEA-COMP:9955"/>
        <dbReference type="ChEBI" id="CHEBI:15378"/>
        <dbReference type="ChEBI" id="CHEBI:16526"/>
        <dbReference type="ChEBI" id="CHEBI:57972"/>
        <dbReference type="ChEBI" id="CHEBI:64479"/>
        <dbReference type="ChEBI" id="CHEBI:78846"/>
        <dbReference type="ChEBI" id="CHEBI:149468"/>
        <dbReference type="EC" id="2.3.1.47"/>
    </reaction>
</comment>
<dbReference type="PROSITE" id="PS00599">
    <property type="entry name" value="AA_TRANSFER_CLASS_2"/>
    <property type="match status" value="1"/>
</dbReference>
<feature type="modified residue" description="N6-(pyridoxal phosphate)lysine" evidence="9">
    <location>
        <position position="244"/>
    </location>
</feature>
<feature type="binding site" evidence="9">
    <location>
        <position position="212"/>
    </location>
    <ligand>
        <name>pyridoxal 5'-phosphate</name>
        <dbReference type="ChEBI" id="CHEBI:597326"/>
    </ligand>
</feature>
<proteinExistence type="inferred from homology"/>
<dbReference type="InterPro" id="IPR004839">
    <property type="entry name" value="Aminotransferase_I/II_large"/>
</dbReference>